<name>A0A8D8XH13_9HEMI</name>
<evidence type="ECO:0000313" key="2">
    <source>
        <dbReference type="EMBL" id="CAG6694654.1"/>
    </source>
</evidence>
<feature type="region of interest" description="Disordered" evidence="1">
    <location>
        <begin position="50"/>
        <end position="103"/>
    </location>
</feature>
<dbReference type="AlphaFoldDB" id="A0A8D8XH13"/>
<evidence type="ECO:0000256" key="1">
    <source>
        <dbReference type="SAM" id="MobiDB-lite"/>
    </source>
</evidence>
<reference evidence="2" key="1">
    <citation type="submission" date="2021-05" db="EMBL/GenBank/DDBJ databases">
        <authorList>
            <person name="Alioto T."/>
            <person name="Alioto T."/>
            <person name="Gomez Garrido J."/>
        </authorList>
    </citation>
    <scope>NUCLEOTIDE SEQUENCE</scope>
</reference>
<accession>A0A8D8XH13</accession>
<proteinExistence type="predicted"/>
<sequence length="131" mass="14645">MFLASLVQQSSSRTVPNKLPDKMKLLLGLSLIVLIIQGVFSVATHTVAPSKKTIKAEAPEPIQSEDEAYGFDPGQSSPTRPSDRLQPLHADRERHPSRHRAHFHPHRLLCRRSSRQGHCYQVCQACLSSDI</sequence>
<organism evidence="2">
    <name type="scientific">Cacopsylla melanoneura</name>
    <dbReference type="NCBI Taxonomy" id="428564"/>
    <lineage>
        <taxon>Eukaryota</taxon>
        <taxon>Metazoa</taxon>
        <taxon>Ecdysozoa</taxon>
        <taxon>Arthropoda</taxon>
        <taxon>Hexapoda</taxon>
        <taxon>Insecta</taxon>
        <taxon>Pterygota</taxon>
        <taxon>Neoptera</taxon>
        <taxon>Paraneoptera</taxon>
        <taxon>Hemiptera</taxon>
        <taxon>Sternorrhyncha</taxon>
        <taxon>Psylloidea</taxon>
        <taxon>Psyllidae</taxon>
        <taxon>Psyllinae</taxon>
        <taxon>Cacopsylla</taxon>
    </lineage>
</organism>
<dbReference type="EMBL" id="HBUF01319161">
    <property type="protein sequence ID" value="CAG6694654.1"/>
    <property type="molecule type" value="Transcribed_RNA"/>
</dbReference>
<protein>
    <submittedName>
        <fullName evidence="2">Uncharacterized protein</fullName>
    </submittedName>
</protein>